<dbReference type="Proteomes" id="UP000000724">
    <property type="component" value="Contig Pc00c22"/>
</dbReference>
<dbReference type="VEuPathDB" id="FungiDB:PCH_Pc22g06150"/>
<evidence type="ECO:0000313" key="2">
    <source>
        <dbReference type="Proteomes" id="UP000000724"/>
    </source>
</evidence>
<dbReference type="EMBL" id="AM920437">
    <property type="protein sequence ID" value="CAP97903.1"/>
    <property type="molecule type" value="Genomic_DNA"/>
</dbReference>
<name>B6HVK2_PENRW</name>
<reference evidence="1 2" key="1">
    <citation type="journal article" date="2008" name="Nat. Biotechnol.">
        <title>Genome sequencing and analysis of the filamentous fungus Penicillium chrysogenum.</title>
        <authorList>
            <person name="van den Berg M.A."/>
            <person name="Albang R."/>
            <person name="Albermann K."/>
            <person name="Badger J.H."/>
            <person name="Daran J.-M."/>
            <person name="Driessen A.J.M."/>
            <person name="Garcia-Estrada C."/>
            <person name="Fedorova N.D."/>
            <person name="Harris D.M."/>
            <person name="Heijne W.H.M."/>
            <person name="Joardar V.S."/>
            <person name="Kiel J.A.K.W."/>
            <person name="Kovalchuk A."/>
            <person name="Martin J.F."/>
            <person name="Nierman W.C."/>
            <person name="Nijland J.G."/>
            <person name="Pronk J.T."/>
            <person name="Roubos J.A."/>
            <person name="van der Klei I.J."/>
            <person name="van Peij N.N.M.E."/>
            <person name="Veenhuis M."/>
            <person name="von Doehren H."/>
            <person name="Wagner C."/>
            <person name="Wortman J.R."/>
            <person name="Bovenberg R.A.L."/>
        </authorList>
    </citation>
    <scope>NUCLEOTIDE SEQUENCE [LARGE SCALE GENOMIC DNA]</scope>
    <source>
        <strain evidence="2">ATCC 28089 / DSM 1075 / NRRL 1951 / Wisconsin 54-1255</strain>
    </source>
</reference>
<dbReference type="HOGENOM" id="CLU_1960309_0_0_1"/>
<dbReference type="AlphaFoldDB" id="B6HVK2"/>
<protein>
    <submittedName>
        <fullName evidence="1">Uncharacterized protein</fullName>
    </submittedName>
</protein>
<evidence type="ECO:0000313" key="1">
    <source>
        <dbReference type="EMBL" id="CAP97903.1"/>
    </source>
</evidence>
<accession>B6HVK2</accession>
<gene>
    <name evidence="1" type="ORF">Pc22g06150</name>
    <name evidence="1" type="ORF">PCH_Pc22g06150</name>
</gene>
<sequence>MAMQVKIVTCNMCGTDLVAQIDKTLECLNAWFNAKFGLCLSAGSVIIRAPTHPDPAAIIHRPFWIPKAAMEYRCYPNEKYEKFKILNVTTVPPCLEYGYSYTSIWAYEVTKPRAICPCSNKMGLAKKV</sequence>
<organism evidence="1 2">
    <name type="scientific">Penicillium rubens (strain ATCC 28089 / DSM 1075 / NRRL 1951 / Wisconsin 54-1255)</name>
    <name type="common">Penicillium chrysogenum</name>
    <dbReference type="NCBI Taxonomy" id="500485"/>
    <lineage>
        <taxon>Eukaryota</taxon>
        <taxon>Fungi</taxon>
        <taxon>Dikarya</taxon>
        <taxon>Ascomycota</taxon>
        <taxon>Pezizomycotina</taxon>
        <taxon>Eurotiomycetes</taxon>
        <taxon>Eurotiomycetidae</taxon>
        <taxon>Eurotiales</taxon>
        <taxon>Aspergillaceae</taxon>
        <taxon>Penicillium</taxon>
        <taxon>Penicillium chrysogenum species complex</taxon>
    </lineage>
</organism>
<proteinExistence type="predicted"/>
<keyword evidence="2" id="KW-1185">Reference proteome</keyword>